<reference evidence="3" key="1">
    <citation type="submission" date="2016-11" db="UniProtKB">
        <authorList>
            <consortium name="WormBaseParasite"/>
        </authorList>
    </citation>
    <scope>IDENTIFICATION</scope>
</reference>
<evidence type="ECO:0000256" key="1">
    <source>
        <dbReference type="SAM" id="MobiDB-lite"/>
    </source>
</evidence>
<dbReference type="AlphaFoldDB" id="A0A1I8F5D7"/>
<proteinExistence type="predicted"/>
<evidence type="ECO:0000313" key="3">
    <source>
        <dbReference type="WBParaSite" id="maker-unitig_20530-snap-gene-0.3-mRNA-1"/>
    </source>
</evidence>
<organism evidence="2 3">
    <name type="scientific">Macrostomum lignano</name>
    <dbReference type="NCBI Taxonomy" id="282301"/>
    <lineage>
        <taxon>Eukaryota</taxon>
        <taxon>Metazoa</taxon>
        <taxon>Spiralia</taxon>
        <taxon>Lophotrochozoa</taxon>
        <taxon>Platyhelminthes</taxon>
        <taxon>Rhabditophora</taxon>
        <taxon>Macrostomorpha</taxon>
        <taxon>Macrostomida</taxon>
        <taxon>Macrostomidae</taxon>
        <taxon>Macrostomum</taxon>
    </lineage>
</organism>
<name>A0A1I8F5D7_9PLAT</name>
<protein>
    <submittedName>
        <fullName evidence="3">CIA30 domain-containing protein</fullName>
    </submittedName>
</protein>
<sequence length="413" mass="43046">PVSWPRLPRSAPAARLQLPLFSAASATLAGALFGDESAAGRSRCEAEGEAAFESFEASASRVELSRPIGSPGGCGRLTAGDDAADWLPYRYVLDGGAGGGLSVHFADPDSSDADPPDTWRLFHRVEFSDEAAAAAAAGSPVELTAGGGTCARRISTWPTTASVSMVEVAAEAAAADATGEGLAVAVVCMWKARLYTWWKARPHNSHLCCLCAEWLNATKANSVLSSRLYSESATKFALPQQRSQVQSLAAATFTNCTPARLHRLAAAPVPAAPVLQLLCCSSVLQLLCLQLLSSNATCRRTAWPSVHGHVPGQVVVSAEHLAADFACEATLLDLSLPGFAAPGASFVCSRDVSVGKRGWLLQLRDAVPPQPAEQAPPAAADAEPADPTAEVLAAATRPSWWQPGPPPAARPRL</sequence>
<dbReference type="WBParaSite" id="maker-unitig_20530-snap-gene-0.3-mRNA-1">
    <property type="protein sequence ID" value="maker-unitig_20530-snap-gene-0.3-mRNA-1"/>
    <property type="gene ID" value="maker-unitig_20530-snap-gene-0.3"/>
</dbReference>
<dbReference type="Proteomes" id="UP000095280">
    <property type="component" value="Unplaced"/>
</dbReference>
<evidence type="ECO:0000313" key="2">
    <source>
        <dbReference type="Proteomes" id="UP000095280"/>
    </source>
</evidence>
<feature type="region of interest" description="Disordered" evidence="1">
    <location>
        <begin position="369"/>
        <end position="413"/>
    </location>
</feature>
<feature type="compositionally biased region" description="Pro residues" evidence="1">
    <location>
        <begin position="403"/>
        <end position="413"/>
    </location>
</feature>
<keyword evidence="2" id="KW-1185">Reference proteome</keyword>
<accession>A0A1I8F5D7</accession>
<feature type="compositionally biased region" description="Low complexity" evidence="1">
    <location>
        <begin position="372"/>
        <end position="387"/>
    </location>
</feature>